<name>A0A2V1K2T9_9BURK</name>
<sequence>MDISFNIFTDTATLVVFDLASLRHRLSDTPDWWSLPEDELDEINQGNAVFLNLGQDGVYVVEIVDNLLDYSGSVYVRVPSGRIFVGAGEDVTGGDLEPDNTAAVSGRLIEMAPGSYAVRFRRDGDVISLSFVVSGEFRNHLEGPVRL</sequence>
<comment type="caution">
    <text evidence="1">The sequence shown here is derived from an EMBL/GenBank/DDBJ whole genome shotgun (WGS) entry which is preliminary data.</text>
</comment>
<dbReference type="Proteomes" id="UP000245212">
    <property type="component" value="Unassembled WGS sequence"/>
</dbReference>
<evidence type="ECO:0000313" key="2">
    <source>
        <dbReference type="Proteomes" id="UP000245212"/>
    </source>
</evidence>
<organism evidence="1 2">
    <name type="scientific">Corticimicrobacter populi</name>
    <dbReference type="NCBI Taxonomy" id="2175229"/>
    <lineage>
        <taxon>Bacteria</taxon>
        <taxon>Pseudomonadati</taxon>
        <taxon>Pseudomonadota</taxon>
        <taxon>Betaproteobacteria</taxon>
        <taxon>Burkholderiales</taxon>
        <taxon>Alcaligenaceae</taxon>
        <taxon>Corticimicrobacter</taxon>
    </lineage>
</organism>
<protein>
    <submittedName>
        <fullName evidence="1">Uncharacterized protein</fullName>
    </submittedName>
</protein>
<evidence type="ECO:0000313" key="1">
    <source>
        <dbReference type="EMBL" id="PWF22613.1"/>
    </source>
</evidence>
<proteinExistence type="predicted"/>
<dbReference type="AlphaFoldDB" id="A0A2V1K2T9"/>
<dbReference type="Pfam" id="PF19923">
    <property type="entry name" value="DUF6386"/>
    <property type="match status" value="1"/>
</dbReference>
<keyword evidence="2" id="KW-1185">Reference proteome</keyword>
<dbReference type="EMBL" id="QETA01000004">
    <property type="protein sequence ID" value="PWF22613.1"/>
    <property type="molecule type" value="Genomic_DNA"/>
</dbReference>
<accession>A0A2V1K2T9</accession>
<dbReference type="RefSeq" id="WP_109062138.1">
    <property type="nucleotide sequence ID" value="NZ_QETA01000004.1"/>
</dbReference>
<dbReference type="InterPro" id="IPR045665">
    <property type="entry name" value="DUF6386"/>
</dbReference>
<reference evidence="2" key="1">
    <citation type="submission" date="2018-05" db="EMBL/GenBank/DDBJ databases">
        <authorList>
            <person name="Li Y."/>
        </authorList>
    </citation>
    <scope>NUCLEOTIDE SEQUENCE [LARGE SCALE GENOMIC DNA]</scope>
    <source>
        <strain evidence="2">3d-2-2</strain>
    </source>
</reference>
<gene>
    <name evidence="1" type="ORF">DD235_11065</name>
</gene>